<organism evidence="4 5">
    <name type="scientific">Fusarium albosuccineum</name>
    <dbReference type="NCBI Taxonomy" id="1237068"/>
    <lineage>
        <taxon>Eukaryota</taxon>
        <taxon>Fungi</taxon>
        <taxon>Dikarya</taxon>
        <taxon>Ascomycota</taxon>
        <taxon>Pezizomycotina</taxon>
        <taxon>Sordariomycetes</taxon>
        <taxon>Hypocreomycetidae</taxon>
        <taxon>Hypocreales</taxon>
        <taxon>Nectriaceae</taxon>
        <taxon>Fusarium</taxon>
        <taxon>Fusarium decemcellulare species complex</taxon>
    </lineage>
</organism>
<dbReference type="InterPro" id="IPR036864">
    <property type="entry name" value="Zn2-C6_fun-type_DNA-bd_sf"/>
</dbReference>
<name>A0A8H4LPU3_9HYPO</name>
<dbReference type="PANTHER" id="PTHR46910">
    <property type="entry name" value="TRANSCRIPTION FACTOR PDR1"/>
    <property type="match status" value="1"/>
</dbReference>
<dbReference type="SUPFAM" id="SSF57701">
    <property type="entry name" value="Zn2/Cys6 DNA-binding domain"/>
    <property type="match status" value="1"/>
</dbReference>
<keyword evidence="5" id="KW-1185">Reference proteome</keyword>
<dbReference type="InterPro" id="IPR050987">
    <property type="entry name" value="AtrR-like"/>
</dbReference>
<feature type="domain" description="Zn(2)-C6 fungal-type" evidence="3">
    <location>
        <begin position="14"/>
        <end position="43"/>
    </location>
</feature>
<dbReference type="GO" id="GO:0000981">
    <property type="term" value="F:DNA-binding transcription factor activity, RNA polymerase II-specific"/>
    <property type="evidence" value="ECO:0007669"/>
    <property type="project" value="InterPro"/>
</dbReference>
<dbReference type="PANTHER" id="PTHR46910:SF1">
    <property type="entry name" value="MISCELLANEOUS ZN(II)2CYS6 TRANSCRIPTION FACTOR (EUROFUNG)-RELATED"/>
    <property type="match status" value="1"/>
</dbReference>
<evidence type="ECO:0000313" key="4">
    <source>
        <dbReference type="EMBL" id="KAF4472629.1"/>
    </source>
</evidence>
<dbReference type="CDD" id="cd12148">
    <property type="entry name" value="fungal_TF_MHR"/>
    <property type="match status" value="1"/>
</dbReference>
<dbReference type="CDD" id="cd00067">
    <property type="entry name" value="GAL4"/>
    <property type="match status" value="1"/>
</dbReference>
<evidence type="ECO:0000256" key="1">
    <source>
        <dbReference type="ARBA" id="ARBA00023242"/>
    </source>
</evidence>
<dbReference type="SMART" id="SM00066">
    <property type="entry name" value="GAL4"/>
    <property type="match status" value="1"/>
</dbReference>
<dbReference type="InterPro" id="IPR001138">
    <property type="entry name" value="Zn2Cys6_DnaBD"/>
</dbReference>
<evidence type="ECO:0000313" key="5">
    <source>
        <dbReference type="Proteomes" id="UP000554235"/>
    </source>
</evidence>
<proteinExistence type="predicted"/>
<gene>
    <name evidence="4" type="ORF">FALBO_468</name>
</gene>
<dbReference type="Proteomes" id="UP000554235">
    <property type="component" value="Unassembled WGS sequence"/>
</dbReference>
<keyword evidence="1" id="KW-0539">Nucleus</keyword>
<comment type="caution">
    <text evidence="4">The sequence shown here is derived from an EMBL/GenBank/DDBJ whole genome shotgun (WGS) entry which is preliminary data.</text>
</comment>
<evidence type="ECO:0000256" key="2">
    <source>
        <dbReference type="SAM" id="MobiDB-lite"/>
    </source>
</evidence>
<accession>A0A8H4LPU3</accession>
<feature type="compositionally biased region" description="Polar residues" evidence="2">
    <location>
        <begin position="71"/>
        <end position="82"/>
    </location>
</feature>
<feature type="region of interest" description="Disordered" evidence="2">
    <location>
        <begin position="51"/>
        <end position="112"/>
    </location>
</feature>
<dbReference type="AlphaFoldDB" id="A0A8H4LPU3"/>
<dbReference type="Pfam" id="PF00172">
    <property type="entry name" value="Zn_clus"/>
    <property type="match status" value="1"/>
</dbReference>
<dbReference type="PROSITE" id="PS00463">
    <property type="entry name" value="ZN2_CY6_FUNGAL_1"/>
    <property type="match status" value="1"/>
</dbReference>
<reference evidence="4 5" key="1">
    <citation type="submission" date="2020-01" db="EMBL/GenBank/DDBJ databases">
        <title>Identification and distribution of gene clusters putatively required for synthesis of sphingolipid metabolism inhibitors in phylogenetically diverse species of the filamentous fungus Fusarium.</title>
        <authorList>
            <person name="Kim H.-S."/>
            <person name="Busman M."/>
            <person name="Brown D.W."/>
            <person name="Divon H."/>
            <person name="Uhlig S."/>
            <person name="Proctor R.H."/>
        </authorList>
    </citation>
    <scope>NUCLEOTIDE SEQUENCE [LARGE SCALE GENOMIC DNA]</scope>
    <source>
        <strain evidence="4 5">NRRL 20459</strain>
    </source>
</reference>
<dbReference type="OrthoDB" id="2283488at2759"/>
<dbReference type="PROSITE" id="PS50048">
    <property type="entry name" value="ZN2_CY6_FUNGAL_2"/>
    <property type="match status" value="1"/>
</dbReference>
<dbReference type="EMBL" id="JAADYS010000055">
    <property type="protein sequence ID" value="KAF4472629.1"/>
    <property type="molecule type" value="Genomic_DNA"/>
</dbReference>
<dbReference type="Gene3D" id="4.10.240.10">
    <property type="entry name" value="Zn(2)-C6 fungal-type DNA-binding domain"/>
    <property type="match status" value="1"/>
</dbReference>
<protein>
    <recommendedName>
        <fullName evidence="3">Zn(2)-C6 fungal-type domain-containing protein</fullName>
    </recommendedName>
</protein>
<sequence>MAPTSSRSSLTRRACDGCRRRKVKCDAEEPCSNCRISQLACQYITPRKKRGPSARVARIHSEPRDLGASASRASVQEGQSAASPDLHQVQPSPRPLENVSNGRDIPDGSLVDSPQSLGLASSNLVAASAVSLQLTDSTDYAQAIRDALLTSIRAAVPAVSAEAMVNKCIDLYMQYTFPSIPIVHEPSLRSNAAKYFSDSYTRGLFSGVEEHERVTKRRGFALITALCASVTSVMPPSVLSYGHLVANLFLRASQKMLKSYEEYDIELPDSTSMSIRNLHCTAAQHITGKKSAAFHVMGEASLIAQSLRLYDEQSIIRSDPVEGQLLRLNFWHLYMSDKASVCFGSRPCVLHELLFDGKLTLHPYGLPLTPLLDTTRSRYENSFEERVLVSFSMVARLWSSAASILLGMRNYDAAVDERSSLVMRLTSRYLDFIGTMDSLPHWLQLSSIISSSEEGHVNSFQYQAFWVQRCTLTMTFHCLRLLIMQQCIDSAFLDIMGISDQPLALAIKKSELIHDFIQTMEDIPFIYHQVKGEPSVERIRRVGIILLEMAQTVSNDAIRSRVEGYFRRLLDTLAKLNSKASEELTLR</sequence>
<evidence type="ECO:0000259" key="3">
    <source>
        <dbReference type="PROSITE" id="PS50048"/>
    </source>
</evidence>
<dbReference type="GO" id="GO:0008270">
    <property type="term" value="F:zinc ion binding"/>
    <property type="evidence" value="ECO:0007669"/>
    <property type="project" value="InterPro"/>
</dbReference>